<dbReference type="AlphaFoldDB" id="S7VRN5"/>
<accession>S7VRN5</accession>
<name>S7VRN5_9FLAO</name>
<keyword evidence="1" id="KW-0472">Membrane</keyword>
<comment type="caution">
    <text evidence="2">The sequence shown here is derived from an EMBL/GenBank/DDBJ whole genome shotgun (WGS) entry which is preliminary data.</text>
</comment>
<evidence type="ECO:0000313" key="2">
    <source>
        <dbReference type="EMBL" id="EPR72656.1"/>
    </source>
</evidence>
<evidence type="ECO:0000313" key="3">
    <source>
        <dbReference type="Proteomes" id="UP000014962"/>
    </source>
</evidence>
<gene>
    <name evidence="2" type="ORF">ADIWIN_2269</name>
</gene>
<reference evidence="2 3" key="1">
    <citation type="journal article" date="2013" name="Genome Announc.">
        <title>Draft Genome Sequence of Winogradskyella psychrotolerans RS-3T, Isolated from the Marine Transect of Kongsfjorden, Ny-Alesund, Svalbard, Arctic Ocean.</title>
        <authorList>
            <person name="Kumar Pinnaka A."/>
            <person name="Ara S."/>
            <person name="Singh A."/>
            <person name="Shivaji S."/>
        </authorList>
    </citation>
    <scope>NUCLEOTIDE SEQUENCE [LARGE SCALE GENOMIC DNA]</scope>
    <source>
        <strain evidence="2 3">RS-3</strain>
    </source>
</reference>
<sequence>MHFIIKPFIMKLINKYKSDFRFALQLLVLTAIALIATLFV</sequence>
<keyword evidence="1" id="KW-1133">Transmembrane helix</keyword>
<evidence type="ECO:0000256" key="1">
    <source>
        <dbReference type="SAM" id="Phobius"/>
    </source>
</evidence>
<proteinExistence type="predicted"/>
<protein>
    <submittedName>
        <fullName evidence="2">Uncharacterized protein</fullName>
    </submittedName>
</protein>
<organism evidence="2 3">
    <name type="scientific">Winogradskyella psychrotolerans RS-3</name>
    <dbReference type="NCBI Taxonomy" id="641526"/>
    <lineage>
        <taxon>Bacteria</taxon>
        <taxon>Pseudomonadati</taxon>
        <taxon>Bacteroidota</taxon>
        <taxon>Flavobacteriia</taxon>
        <taxon>Flavobacteriales</taxon>
        <taxon>Flavobacteriaceae</taxon>
        <taxon>Winogradskyella</taxon>
    </lineage>
</organism>
<feature type="transmembrane region" description="Helical" evidence="1">
    <location>
        <begin position="20"/>
        <end position="39"/>
    </location>
</feature>
<dbReference type="STRING" id="641526.ADIWIN_2269"/>
<dbReference type="Proteomes" id="UP000014962">
    <property type="component" value="Unassembled WGS sequence"/>
</dbReference>
<keyword evidence="3" id="KW-1185">Reference proteome</keyword>
<dbReference type="EMBL" id="ATMR01000102">
    <property type="protein sequence ID" value="EPR72656.1"/>
    <property type="molecule type" value="Genomic_DNA"/>
</dbReference>
<keyword evidence="1" id="KW-0812">Transmembrane</keyword>